<feature type="domain" description="Peptidase M24 C-terminal" evidence="6">
    <location>
        <begin position="541"/>
        <end position="600"/>
    </location>
</feature>
<feature type="domain" description="Creatinase N-terminal" evidence="5">
    <location>
        <begin position="17"/>
        <end position="154"/>
    </location>
</feature>
<name>A0A6B0TW28_9RHOB</name>
<dbReference type="Gene3D" id="3.90.230.10">
    <property type="entry name" value="Creatinase/methionine aminopeptidase superfamily"/>
    <property type="match status" value="1"/>
</dbReference>
<gene>
    <name evidence="7" type="ORF">GSH16_08275</name>
</gene>
<comment type="similarity">
    <text evidence="1">Belongs to the peptidase M24B family.</text>
</comment>
<dbReference type="Proteomes" id="UP000436016">
    <property type="component" value="Unassembled WGS sequence"/>
</dbReference>
<reference evidence="7 8" key="1">
    <citation type="submission" date="2019-12" db="EMBL/GenBank/DDBJ databases">
        <title>Strain KN286 was isolated from seawater, which was collected from Caroline Seamount in the tropical western Pacific.</title>
        <authorList>
            <person name="Wang Q."/>
        </authorList>
    </citation>
    <scope>NUCLEOTIDE SEQUENCE [LARGE SCALE GENOMIC DNA]</scope>
    <source>
        <strain evidence="7 8">KN286</strain>
    </source>
</reference>
<dbReference type="GO" id="GO:0046872">
    <property type="term" value="F:metal ion binding"/>
    <property type="evidence" value="ECO:0007669"/>
    <property type="project" value="UniProtKB-KW"/>
</dbReference>
<evidence type="ECO:0000256" key="2">
    <source>
        <dbReference type="ARBA" id="ARBA00022723"/>
    </source>
</evidence>
<evidence type="ECO:0000313" key="8">
    <source>
        <dbReference type="Proteomes" id="UP000436016"/>
    </source>
</evidence>
<dbReference type="RefSeq" id="WP_160853922.1">
    <property type="nucleotide sequence ID" value="NZ_WUWG01000003.1"/>
</dbReference>
<dbReference type="InterPro" id="IPR050422">
    <property type="entry name" value="X-Pro_aminopeptidase_P"/>
</dbReference>
<dbReference type="InterPro" id="IPR029149">
    <property type="entry name" value="Creatin/AminoP/Spt16_N"/>
</dbReference>
<feature type="domain" description="Peptidase M24" evidence="4">
    <location>
        <begin position="318"/>
        <end position="529"/>
    </location>
</feature>
<dbReference type="InterPro" id="IPR032416">
    <property type="entry name" value="Peptidase_M24_C"/>
</dbReference>
<keyword evidence="8" id="KW-1185">Reference proteome</keyword>
<sequence length="600" mass="64141">MFQTFQATTSPDTGADRLSALRDQMLEHGVAGFLVPRGDAHMGENVAPRDERLAWLTGFTGSAGLAVALRDTAAVFVDGRYTLQVADQVDTEAFQTASLLDDGPIHWIAEQLPQGGRIGYDPWLHTRDELDRFADALEDRQVSLVPCPNLIDRVWRDQPDAPKGAVRIHPDDLAGRSHADKRAEIADALREAGVSAMVLTLPESIAWLLNIRGADIERTPVPHAFAIIGSDAAVTLFCDDAKLDADLRAHLGPDVAVAPPDGFGAALAALAGPVGVDPKSAPVWVADRLGEGSAEQVDLADPCALPRARKTEAEISGARAAHLRDGAAMVRFLHWLDTGAGDGPRTEIDIATALEGFRADTGVLEDISFETISGSGPNGAIVHYRVTEDSNRTLAENDVLLVDSGAQYRDGTTDITRTMAIGTPPPEACRAFTLVLAGMIDMSRLRWPAGLAGRDLDAVARRPLWSAGLDYDHGTGHGVGAYLGVHEGPQGLSRRSTVPLEPGMILSNEPGYYKTGAFGIRIENLLVVTPPAPVDGGDRDMLGFETLTLVPIDRRMILPALLTAEQRAWLDAYHARVLAEVGPQVDGAVRDWLEASCAPV</sequence>
<dbReference type="Gene3D" id="3.40.350.10">
    <property type="entry name" value="Creatinase/prolidase N-terminal domain"/>
    <property type="match status" value="2"/>
</dbReference>
<dbReference type="InterPro" id="IPR000994">
    <property type="entry name" value="Pept_M24"/>
</dbReference>
<comment type="caution">
    <text evidence="7">The sequence shown here is derived from an EMBL/GenBank/DDBJ whole genome shotgun (WGS) entry which is preliminary data.</text>
</comment>
<evidence type="ECO:0000256" key="3">
    <source>
        <dbReference type="ARBA" id="ARBA00022801"/>
    </source>
</evidence>
<keyword evidence="3" id="KW-0378">Hydrolase</keyword>
<dbReference type="GO" id="GO:0005737">
    <property type="term" value="C:cytoplasm"/>
    <property type="evidence" value="ECO:0007669"/>
    <property type="project" value="UniProtKB-ARBA"/>
</dbReference>
<keyword evidence="2" id="KW-0479">Metal-binding</keyword>
<evidence type="ECO:0000259" key="5">
    <source>
        <dbReference type="Pfam" id="PF01321"/>
    </source>
</evidence>
<dbReference type="GO" id="GO:0070006">
    <property type="term" value="F:metalloaminopeptidase activity"/>
    <property type="evidence" value="ECO:0007669"/>
    <property type="project" value="InterPro"/>
</dbReference>
<dbReference type="PANTHER" id="PTHR43763">
    <property type="entry name" value="XAA-PRO AMINOPEPTIDASE 1"/>
    <property type="match status" value="1"/>
</dbReference>
<evidence type="ECO:0000256" key="1">
    <source>
        <dbReference type="ARBA" id="ARBA00008766"/>
    </source>
</evidence>
<evidence type="ECO:0000259" key="6">
    <source>
        <dbReference type="Pfam" id="PF16188"/>
    </source>
</evidence>
<dbReference type="CDD" id="cd01085">
    <property type="entry name" value="APP"/>
    <property type="match status" value="1"/>
</dbReference>
<dbReference type="Pfam" id="PF16188">
    <property type="entry name" value="Peptidase_M24_C"/>
    <property type="match status" value="1"/>
</dbReference>
<dbReference type="FunFam" id="3.90.230.10:FF:000009">
    <property type="entry name" value="xaa-Pro aminopeptidase 2"/>
    <property type="match status" value="1"/>
</dbReference>
<dbReference type="EMBL" id="WUWG01000003">
    <property type="protein sequence ID" value="MXU65442.1"/>
    <property type="molecule type" value="Genomic_DNA"/>
</dbReference>
<dbReference type="Pfam" id="PF00557">
    <property type="entry name" value="Peptidase_M24"/>
    <property type="match status" value="1"/>
</dbReference>
<proteinExistence type="inferred from homology"/>
<evidence type="ECO:0000259" key="4">
    <source>
        <dbReference type="Pfam" id="PF00557"/>
    </source>
</evidence>
<dbReference type="InterPro" id="IPR033740">
    <property type="entry name" value="Pept_M24B"/>
</dbReference>
<protein>
    <submittedName>
        <fullName evidence="7">M24 family metallopeptidase</fullName>
    </submittedName>
</protein>
<dbReference type="SUPFAM" id="SSF53092">
    <property type="entry name" value="Creatinase/prolidase N-terminal domain"/>
    <property type="match status" value="2"/>
</dbReference>
<dbReference type="InterPro" id="IPR000587">
    <property type="entry name" value="Creatinase_N"/>
</dbReference>
<dbReference type="Pfam" id="PF01321">
    <property type="entry name" value="Creatinase_N"/>
    <property type="match status" value="1"/>
</dbReference>
<dbReference type="AlphaFoldDB" id="A0A6B0TW28"/>
<accession>A0A6B0TW28</accession>
<evidence type="ECO:0000313" key="7">
    <source>
        <dbReference type="EMBL" id="MXU65442.1"/>
    </source>
</evidence>
<dbReference type="SUPFAM" id="SSF55920">
    <property type="entry name" value="Creatinase/aminopeptidase"/>
    <property type="match status" value="1"/>
</dbReference>
<organism evidence="7 8">
    <name type="scientific">Oceanomicrobium pacificus</name>
    <dbReference type="NCBI Taxonomy" id="2692916"/>
    <lineage>
        <taxon>Bacteria</taxon>
        <taxon>Pseudomonadati</taxon>
        <taxon>Pseudomonadota</taxon>
        <taxon>Alphaproteobacteria</taxon>
        <taxon>Rhodobacterales</taxon>
        <taxon>Paracoccaceae</taxon>
        <taxon>Oceanomicrobium</taxon>
    </lineage>
</organism>
<dbReference type="InterPro" id="IPR036005">
    <property type="entry name" value="Creatinase/aminopeptidase-like"/>
</dbReference>
<dbReference type="PANTHER" id="PTHR43763:SF6">
    <property type="entry name" value="XAA-PRO AMINOPEPTIDASE 1"/>
    <property type="match status" value="1"/>
</dbReference>
<dbReference type="Pfam" id="PF16189">
    <property type="entry name" value="Creatinase_N_2"/>
    <property type="match status" value="1"/>
</dbReference>